<feature type="domain" description="Peptidase M12B" evidence="9">
    <location>
        <begin position="1"/>
        <end position="58"/>
    </location>
</feature>
<dbReference type="GO" id="GO:0006508">
    <property type="term" value="P:proteolysis"/>
    <property type="evidence" value="ECO:0007669"/>
    <property type="project" value="UniProtKB-KW"/>
</dbReference>
<evidence type="ECO:0000256" key="2">
    <source>
        <dbReference type="ARBA" id="ARBA00022723"/>
    </source>
</evidence>
<reference evidence="10" key="1">
    <citation type="journal article" date="2014" name="Nat. Commun.">
        <title>The rainbow trout genome provides novel insights into evolution after whole-genome duplication in vertebrates.</title>
        <authorList>
            <person name="Berthelot C."/>
            <person name="Brunet F."/>
            <person name="Chalopin D."/>
            <person name="Juanchich A."/>
            <person name="Bernard M."/>
            <person name="Noel B."/>
            <person name="Bento P."/>
            <person name="Da Silva C."/>
            <person name="Labadie K."/>
            <person name="Alberti A."/>
            <person name="Aury J.M."/>
            <person name="Louis A."/>
            <person name="Dehais P."/>
            <person name="Bardou P."/>
            <person name="Montfort J."/>
            <person name="Klopp C."/>
            <person name="Cabau C."/>
            <person name="Gaspin C."/>
            <person name="Thorgaard G.H."/>
            <person name="Boussaha M."/>
            <person name="Quillet E."/>
            <person name="Guyomard R."/>
            <person name="Galiana D."/>
            <person name="Bobe J."/>
            <person name="Volff J.N."/>
            <person name="Genet C."/>
            <person name="Wincker P."/>
            <person name="Jaillon O."/>
            <person name="Roest Crollius H."/>
            <person name="Guiguen Y."/>
        </authorList>
    </citation>
    <scope>NUCLEOTIDE SEQUENCE [LARGE SCALE GENOMIC DNA]</scope>
</reference>
<evidence type="ECO:0000256" key="8">
    <source>
        <dbReference type="PROSITE-ProRule" id="PRU00276"/>
    </source>
</evidence>
<evidence type="ECO:0000313" key="11">
    <source>
        <dbReference type="Proteomes" id="UP000193380"/>
    </source>
</evidence>
<evidence type="ECO:0000256" key="7">
    <source>
        <dbReference type="ARBA" id="ARBA00023180"/>
    </source>
</evidence>
<dbReference type="InterPro" id="IPR001590">
    <property type="entry name" value="Peptidase_M12B"/>
</dbReference>
<evidence type="ECO:0000256" key="1">
    <source>
        <dbReference type="ARBA" id="ARBA00022670"/>
    </source>
</evidence>
<dbReference type="GO" id="GO:0004222">
    <property type="term" value="F:metalloendopeptidase activity"/>
    <property type="evidence" value="ECO:0007669"/>
    <property type="project" value="InterPro"/>
</dbReference>
<dbReference type="Gene3D" id="3.40.1620.60">
    <property type="match status" value="1"/>
</dbReference>
<dbReference type="Pfam" id="PF01421">
    <property type="entry name" value="Reprolysin"/>
    <property type="match status" value="1"/>
</dbReference>
<keyword evidence="3" id="KW-0378">Hydrolase</keyword>
<dbReference type="AlphaFoldDB" id="A0A060YWA0"/>
<protein>
    <recommendedName>
        <fullName evidence="9">Peptidase M12B domain-containing protein</fullName>
    </recommendedName>
</protein>
<accession>A0A060YWA0</accession>
<dbReference type="Pfam" id="PF17771">
    <property type="entry name" value="ADAMTS_CR_2"/>
    <property type="match status" value="1"/>
</dbReference>
<proteinExistence type="predicted"/>
<keyword evidence="7" id="KW-0325">Glycoprotein</keyword>
<sequence length="111" mass="12098">MGVSHDNDHQSCADGLHIMSGEWVKGQNLGDVSWSGCSRDDVEKFLRSKASSCLLQTDPLSLNSVILPFKHPGMTYTADEQCQILFGTTASHCQNMQVSEALGNACRLHMA</sequence>
<reference evidence="10" key="2">
    <citation type="submission" date="2014-03" db="EMBL/GenBank/DDBJ databases">
        <authorList>
            <person name="Genoscope - CEA"/>
        </authorList>
    </citation>
    <scope>NUCLEOTIDE SEQUENCE</scope>
</reference>
<dbReference type="InterPro" id="IPR024079">
    <property type="entry name" value="MetalloPept_cat_dom_sf"/>
</dbReference>
<organism evidence="10 11">
    <name type="scientific">Oncorhynchus mykiss</name>
    <name type="common">Rainbow trout</name>
    <name type="synonym">Salmo gairdneri</name>
    <dbReference type="NCBI Taxonomy" id="8022"/>
    <lineage>
        <taxon>Eukaryota</taxon>
        <taxon>Metazoa</taxon>
        <taxon>Chordata</taxon>
        <taxon>Craniata</taxon>
        <taxon>Vertebrata</taxon>
        <taxon>Euteleostomi</taxon>
        <taxon>Actinopterygii</taxon>
        <taxon>Neopterygii</taxon>
        <taxon>Teleostei</taxon>
        <taxon>Protacanthopterygii</taxon>
        <taxon>Salmoniformes</taxon>
        <taxon>Salmonidae</taxon>
        <taxon>Salmoninae</taxon>
        <taxon>Oncorhynchus</taxon>
    </lineage>
</organism>
<keyword evidence="2" id="KW-0479">Metal-binding</keyword>
<dbReference type="Proteomes" id="UP000193380">
    <property type="component" value="Unassembled WGS sequence"/>
</dbReference>
<dbReference type="Gene3D" id="3.40.390.10">
    <property type="entry name" value="Collagenase (Catalytic Domain)"/>
    <property type="match status" value="1"/>
</dbReference>
<keyword evidence="5" id="KW-0482">Metalloprotease</keyword>
<comment type="caution">
    <text evidence="8">Lacks conserved residue(s) required for the propagation of feature annotation.</text>
</comment>
<dbReference type="GO" id="GO:0046872">
    <property type="term" value="F:metal ion binding"/>
    <property type="evidence" value="ECO:0007669"/>
    <property type="project" value="UniProtKB-KW"/>
</dbReference>
<evidence type="ECO:0000256" key="6">
    <source>
        <dbReference type="ARBA" id="ARBA00023157"/>
    </source>
</evidence>
<evidence type="ECO:0000259" key="9">
    <source>
        <dbReference type="PROSITE" id="PS50215"/>
    </source>
</evidence>
<dbReference type="EMBL" id="FR923022">
    <property type="protein sequence ID" value="CDQ95852.1"/>
    <property type="molecule type" value="Genomic_DNA"/>
</dbReference>
<keyword evidence="4" id="KW-0862">Zinc</keyword>
<dbReference type="PaxDb" id="8022-A0A060YWA0"/>
<name>A0A060YWA0_ONCMY</name>
<evidence type="ECO:0000256" key="4">
    <source>
        <dbReference type="ARBA" id="ARBA00022833"/>
    </source>
</evidence>
<dbReference type="InterPro" id="IPR041645">
    <property type="entry name" value="ADAMTS_CR_2"/>
</dbReference>
<gene>
    <name evidence="10" type="ORF">GSONMT00019739001</name>
</gene>
<dbReference type="STRING" id="8022.A0A060YWA0"/>
<evidence type="ECO:0000256" key="3">
    <source>
        <dbReference type="ARBA" id="ARBA00022801"/>
    </source>
</evidence>
<keyword evidence="1" id="KW-0645">Protease</keyword>
<evidence type="ECO:0000256" key="5">
    <source>
        <dbReference type="ARBA" id="ARBA00023049"/>
    </source>
</evidence>
<keyword evidence="6" id="KW-1015">Disulfide bond</keyword>
<evidence type="ECO:0000313" key="10">
    <source>
        <dbReference type="EMBL" id="CDQ95852.1"/>
    </source>
</evidence>
<dbReference type="SUPFAM" id="SSF55486">
    <property type="entry name" value="Metalloproteases ('zincins'), catalytic domain"/>
    <property type="match status" value="1"/>
</dbReference>
<dbReference type="PROSITE" id="PS50215">
    <property type="entry name" value="ADAM_MEPRO"/>
    <property type="match status" value="1"/>
</dbReference>